<keyword evidence="3" id="KW-1185">Reference proteome</keyword>
<reference evidence="2 3" key="1">
    <citation type="submission" date="2019-07" db="EMBL/GenBank/DDBJ databases">
        <title>Draft genome assembly of a fouling barnacle, Amphibalanus amphitrite (Darwin, 1854): The first reference genome for Thecostraca.</title>
        <authorList>
            <person name="Kim W."/>
        </authorList>
    </citation>
    <scope>NUCLEOTIDE SEQUENCE [LARGE SCALE GENOMIC DNA]</scope>
    <source>
        <strain evidence="2">SNU_AA5</strain>
        <tissue evidence="2">Soma without cirri and trophi</tissue>
    </source>
</reference>
<sequence length="83" mass="8716">MLEPCASHAPSDGKMAPTQTIETVTIVRPLKLAPRGPSGGARRSGEPGHPDPLPPGTGRHSRTRQTEPEPEPEPAAAPRPDRG</sequence>
<evidence type="ECO:0000313" key="2">
    <source>
        <dbReference type="EMBL" id="KAF0293271.1"/>
    </source>
</evidence>
<evidence type="ECO:0000256" key="1">
    <source>
        <dbReference type="SAM" id="MobiDB-lite"/>
    </source>
</evidence>
<accession>A0A6A4VV42</accession>
<feature type="region of interest" description="Disordered" evidence="1">
    <location>
        <begin position="1"/>
        <end position="83"/>
    </location>
</feature>
<organism evidence="2 3">
    <name type="scientific">Amphibalanus amphitrite</name>
    <name type="common">Striped barnacle</name>
    <name type="synonym">Balanus amphitrite</name>
    <dbReference type="NCBI Taxonomy" id="1232801"/>
    <lineage>
        <taxon>Eukaryota</taxon>
        <taxon>Metazoa</taxon>
        <taxon>Ecdysozoa</taxon>
        <taxon>Arthropoda</taxon>
        <taxon>Crustacea</taxon>
        <taxon>Multicrustacea</taxon>
        <taxon>Cirripedia</taxon>
        <taxon>Thoracica</taxon>
        <taxon>Thoracicalcarea</taxon>
        <taxon>Balanomorpha</taxon>
        <taxon>Balanoidea</taxon>
        <taxon>Balanidae</taxon>
        <taxon>Amphibalaninae</taxon>
        <taxon>Amphibalanus</taxon>
    </lineage>
</organism>
<gene>
    <name evidence="2" type="ORF">FJT64_008863</name>
</gene>
<evidence type="ECO:0000313" key="3">
    <source>
        <dbReference type="Proteomes" id="UP000440578"/>
    </source>
</evidence>
<feature type="compositionally biased region" description="Low complexity" evidence="1">
    <location>
        <begin position="74"/>
        <end position="83"/>
    </location>
</feature>
<name>A0A6A4VV42_AMPAM</name>
<comment type="caution">
    <text evidence="2">The sequence shown here is derived from an EMBL/GenBank/DDBJ whole genome shotgun (WGS) entry which is preliminary data.</text>
</comment>
<dbReference type="EMBL" id="VIIS01001757">
    <property type="protein sequence ID" value="KAF0293271.1"/>
    <property type="molecule type" value="Genomic_DNA"/>
</dbReference>
<protein>
    <submittedName>
        <fullName evidence="2">Uncharacterized protein</fullName>
    </submittedName>
</protein>
<dbReference type="Proteomes" id="UP000440578">
    <property type="component" value="Unassembled WGS sequence"/>
</dbReference>
<proteinExistence type="predicted"/>
<dbReference type="AlphaFoldDB" id="A0A6A4VV42"/>